<accession>A0A444W797</accession>
<sequence>MRPNKAIKKIEISKKYFYIKNCLVVFYKKKVTKKVVSFPKWCK</sequence>
<reference evidence="1 2" key="1">
    <citation type="submission" date="2014-12" db="EMBL/GenBank/DDBJ databases">
        <title>Genome sequence of Flavobacterium beibuense RSKm HC5.</title>
        <authorList>
            <person name="Kim J.F."/>
            <person name="Song J.Y."/>
            <person name="Kwak M.-J."/>
            <person name="Lee S.-W."/>
        </authorList>
    </citation>
    <scope>NUCLEOTIDE SEQUENCE [LARGE SCALE GENOMIC DNA]</scope>
    <source>
        <strain evidence="1 2">RSKm HC5</strain>
    </source>
</reference>
<protein>
    <submittedName>
        <fullName evidence="1">Uncharacterized protein</fullName>
    </submittedName>
</protein>
<proteinExistence type="predicted"/>
<dbReference type="EMBL" id="JUIW01000010">
    <property type="protein sequence ID" value="RYJ41546.1"/>
    <property type="molecule type" value="Genomic_DNA"/>
</dbReference>
<gene>
    <name evidence="1" type="ORF">NU09_2920</name>
</gene>
<dbReference type="AlphaFoldDB" id="A0A444W797"/>
<evidence type="ECO:0000313" key="2">
    <source>
        <dbReference type="Proteomes" id="UP000289775"/>
    </source>
</evidence>
<comment type="caution">
    <text evidence="1">The sequence shown here is derived from an EMBL/GenBank/DDBJ whole genome shotgun (WGS) entry which is preliminary data.</text>
</comment>
<keyword evidence="2" id="KW-1185">Reference proteome</keyword>
<organism evidence="1 2">
    <name type="scientific">Flavobacterium beibuense</name>
    <dbReference type="NCBI Taxonomy" id="657326"/>
    <lineage>
        <taxon>Bacteria</taxon>
        <taxon>Pseudomonadati</taxon>
        <taxon>Bacteroidota</taxon>
        <taxon>Flavobacteriia</taxon>
        <taxon>Flavobacteriales</taxon>
        <taxon>Flavobacteriaceae</taxon>
        <taxon>Flavobacterium</taxon>
    </lineage>
</organism>
<dbReference type="Proteomes" id="UP000289775">
    <property type="component" value="Unassembled WGS sequence"/>
</dbReference>
<name>A0A444W797_9FLAO</name>
<evidence type="ECO:0000313" key="1">
    <source>
        <dbReference type="EMBL" id="RYJ41546.1"/>
    </source>
</evidence>